<feature type="transmembrane region" description="Helical" evidence="5">
    <location>
        <begin position="211"/>
        <end position="232"/>
    </location>
</feature>
<feature type="transmembrane region" description="Helical" evidence="5">
    <location>
        <begin position="21"/>
        <end position="43"/>
    </location>
</feature>
<dbReference type="RefSeq" id="WP_014355270.1">
    <property type="nucleotide sequence ID" value="NC_016894.1"/>
</dbReference>
<protein>
    <submittedName>
        <fullName evidence="7">Drug resistance ABC-2 type transporter permease protein</fullName>
    </submittedName>
</protein>
<proteinExistence type="predicted"/>
<evidence type="ECO:0000313" key="7">
    <source>
        <dbReference type="EMBL" id="AFA47667.1"/>
    </source>
</evidence>
<keyword evidence="2 5" id="KW-0812">Transmembrane</keyword>
<dbReference type="EMBL" id="CP002987">
    <property type="protein sequence ID" value="AFA47667.1"/>
    <property type="molecule type" value="Genomic_DNA"/>
</dbReference>
<feature type="domain" description="ABC-2 type transporter transmembrane" evidence="6">
    <location>
        <begin position="11"/>
        <end position="204"/>
    </location>
</feature>
<reference evidence="7 8" key="2">
    <citation type="journal article" date="2012" name="PLoS ONE">
        <title>An ancient pathway combining carbon dioxide fixation with the generation and utilization of a sodium ion gradient for ATP synthesis.</title>
        <authorList>
            <person name="Poehlein A."/>
            <person name="Schmidt S."/>
            <person name="Kaster A.K."/>
            <person name="Goenrich M."/>
            <person name="Vollmers J."/>
            <person name="Thurmer A."/>
            <person name="Bertsch J."/>
            <person name="Schuchmann K."/>
            <person name="Voigt B."/>
            <person name="Hecker M."/>
            <person name="Daniel R."/>
            <person name="Thauer R.K."/>
            <person name="Gottschalk G."/>
            <person name="Muller V."/>
        </authorList>
    </citation>
    <scope>NUCLEOTIDE SEQUENCE [LARGE SCALE GENOMIC DNA]</scope>
    <source>
        <strain evidence="8">ATCC 29683 / DSM 1030 / JCM 2381 / KCTC 1655 / WB1</strain>
    </source>
</reference>
<dbReference type="eggNOG" id="COG0842">
    <property type="taxonomic scope" value="Bacteria"/>
</dbReference>
<accession>H6LBS4</accession>
<dbReference type="Proteomes" id="UP000007177">
    <property type="component" value="Chromosome"/>
</dbReference>
<feature type="transmembrane region" description="Helical" evidence="5">
    <location>
        <begin position="132"/>
        <end position="154"/>
    </location>
</feature>
<dbReference type="PANTHER" id="PTHR43229:SF2">
    <property type="entry name" value="NODULATION PROTEIN J"/>
    <property type="match status" value="1"/>
</dbReference>
<evidence type="ECO:0000256" key="4">
    <source>
        <dbReference type="ARBA" id="ARBA00023136"/>
    </source>
</evidence>
<evidence type="ECO:0000259" key="6">
    <source>
        <dbReference type="Pfam" id="PF01061"/>
    </source>
</evidence>
<evidence type="ECO:0000256" key="2">
    <source>
        <dbReference type="ARBA" id="ARBA00022692"/>
    </source>
</evidence>
<evidence type="ECO:0000256" key="1">
    <source>
        <dbReference type="ARBA" id="ARBA00004141"/>
    </source>
</evidence>
<keyword evidence="3 5" id="KW-1133">Transmembrane helix</keyword>
<organism evidence="7 8">
    <name type="scientific">Acetobacterium woodii (strain ATCC 29683 / DSM 1030 / JCM 2381 / KCTC 1655 / WB1)</name>
    <dbReference type="NCBI Taxonomy" id="931626"/>
    <lineage>
        <taxon>Bacteria</taxon>
        <taxon>Bacillati</taxon>
        <taxon>Bacillota</taxon>
        <taxon>Clostridia</taxon>
        <taxon>Eubacteriales</taxon>
        <taxon>Eubacteriaceae</taxon>
        <taxon>Acetobacterium</taxon>
    </lineage>
</organism>
<reference evidence="8" key="1">
    <citation type="submission" date="2011-07" db="EMBL/GenBank/DDBJ databases">
        <title>Complete genome sequence of Acetobacterium woodii.</title>
        <authorList>
            <person name="Poehlein A."/>
            <person name="Schmidt S."/>
            <person name="Kaster A.-K."/>
            <person name="Goenrich M."/>
            <person name="Vollmers J."/>
            <person name="Thuermer A."/>
            <person name="Gottschalk G."/>
            <person name="Thauer R.K."/>
            <person name="Daniel R."/>
            <person name="Mueller V."/>
        </authorList>
    </citation>
    <scope>NUCLEOTIDE SEQUENCE [LARGE SCALE GENOMIC DNA]</scope>
    <source>
        <strain evidence="8">ATCC 29683 / DSM 1030 / JCM 2381 / KCTC 1655 / WB1</strain>
    </source>
</reference>
<dbReference type="STRING" id="931626.Awo_c08760"/>
<evidence type="ECO:0000256" key="5">
    <source>
        <dbReference type="SAM" id="Phobius"/>
    </source>
</evidence>
<feature type="transmembrane region" description="Helical" evidence="5">
    <location>
        <begin position="55"/>
        <end position="77"/>
    </location>
</feature>
<evidence type="ECO:0000313" key="8">
    <source>
        <dbReference type="Proteomes" id="UP000007177"/>
    </source>
</evidence>
<dbReference type="PANTHER" id="PTHR43229">
    <property type="entry name" value="NODULATION PROTEIN J"/>
    <property type="match status" value="1"/>
</dbReference>
<evidence type="ECO:0000256" key="3">
    <source>
        <dbReference type="ARBA" id="ARBA00022989"/>
    </source>
</evidence>
<feature type="transmembrane region" description="Helical" evidence="5">
    <location>
        <begin position="166"/>
        <end position="191"/>
    </location>
</feature>
<gene>
    <name evidence="7" type="ordered locus">Awo_c08760</name>
</gene>
<dbReference type="InterPro" id="IPR051784">
    <property type="entry name" value="Nod_factor_ABC_transporter"/>
</dbReference>
<keyword evidence="8" id="KW-1185">Reference proteome</keyword>
<dbReference type="Pfam" id="PF01061">
    <property type="entry name" value="ABC2_membrane"/>
    <property type="match status" value="1"/>
</dbReference>
<feature type="transmembrane region" description="Helical" evidence="5">
    <location>
        <begin position="89"/>
        <end position="120"/>
    </location>
</feature>
<sequence length="238" mass="26247">MKAFIYQFRLQWVLDLRNRGVLLTYYIIPLVFFAFMGGIFTTINPLAKETLIPSMIVFGVTMGAVLGTPTQIVGLYGSEIKKSYLAGEVPLWTGVTIFCLSAFVHLFLMSMIILLVAPFIFDATVPTDLPSFVITLMLFILATLGVGSALGLFVKSSTRLTMICQVVFLPSVMLTGIMFPVTMLPEALAQIGKILPATWGFYNLCLTSLDFQSLLPLFVIIGVTSLIIIVQLKRTKIN</sequence>
<dbReference type="HOGENOM" id="CLU_101327_0_0_9"/>
<dbReference type="AlphaFoldDB" id="H6LBS4"/>
<dbReference type="KEGG" id="awo:Awo_c08760"/>
<name>H6LBS4_ACEWD</name>
<keyword evidence="4 5" id="KW-0472">Membrane</keyword>
<comment type="subcellular location">
    <subcellularLocation>
        <location evidence="1">Membrane</location>
        <topology evidence="1">Multi-pass membrane protein</topology>
    </subcellularLocation>
</comment>
<dbReference type="GO" id="GO:0140359">
    <property type="term" value="F:ABC-type transporter activity"/>
    <property type="evidence" value="ECO:0007669"/>
    <property type="project" value="InterPro"/>
</dbReference>
<dbReference type="InterPro" id="IPR013525">
    <property type="entry name" value="ABC2_TM"/>
</dbReference>
<dbReference type="OrthoDB" id="9781663at2"/>
<dbReference type="GO" id="GO:0016020">
    <property type="term" value="C:membrane"/>
    <property type="evidence" value="ECO:0007669"/>
    <property type="project" value="UniProtKB-SubCell"/>
</dbReference>